<keyword evidence="3" id="KW-0804">Transcription</keyword>
<dbReference type="Pfam" id="PF00196">
    <property type="entry name" value="GerE"/>
    <property type="match status" value="1"/>
</dbReference>
<dbReference type="CDD" id="cd06170">
    <property type="entry name" value="LuxR_C_like"/>
    <property type="match status" value="1"/>
</dbReference>
<gene>
    <name evidence="6" type="ORF">H4W80_011563</name>
</gene>
<dbReference type="Proteomes" id="UP000633509">
    <property type="component" value="Unassembled WGS sequence"/>
</dbReference>
<dbReference type="SMART" id="SM00421">
    <property type="entry name" value="HTH_LUXR"/>
    <property type="match status" value="1"/>
</dbReference>
<name>A0ABR9ML68_9ACTN</name>
<protein>
    <submittedName>
        <fullName evidence="6">DNA-binding NarL/FixJ family response regulator</fullName>
    </submittedName>
</protein>
<feature type="region of interest" description="Disordered" evidence="4">
    <location>
        <begin position="78"/>
        <end position="99"/>
    </location>
</feature>
<keyword evidence="1" id="KW-0805">Transcription regulation</keyword>
<dbReference type="PROSITE" id="PS50043">
    <property type="entry name" value="HTH_LUXR_2"/>
    <property type="match status" value="1"/>
</dbReference>
<evidence type="ECO:0000256" key="3">
    <source>
        <dbReference type="ARBA" id="ARBA00023163"/>
    </source>
</evidence>
<evidence type="ECO:0000256" key="4">
    <source>
        <dbReference type="SAM" id="MobiDB-lite"/>
    </source>
</evidence>
<comment type="caution">
    <text evidence="6">The sequence shown here is derived from an EMBL/GenBank/DDBJ whole genome shotgun (WGS) entry which is preliminary data.</text>
</comment>
<dbReference type="PANTHER" id="PTHR44688:SF16">
    <property type="entry name" value="DNA-BINDING TRANSCRIPTIONAL ACTIVATOR DEVR_DOSR"/>
    <property type="match status" value="1"/>
</dbReference>
<evidence type="ECO:0000313" key="7">
    <source>
        <dbReference type="Proteomes" id="UP000633509"/>
    </source>
</evidence>
<dbReference type="InterPro" id="IPR000792">
    <property type="entry name" value="Tscrpt_reg_LuxR_C"/>
</dbReference>
<dbReference type="Gene3D" id="1.10.10.10">
    <property type="entry name" value="Winged helix-like DNA-binding domain superfamily/Winged helix DNA-binding domain"/>
    <property type="match status" value="1"/>
</dbReference>
<evidence type="ECO:0000259" key="5">
    <source>
        <dbReference type="PROSITE" id="PS50043"/>
    </source>
</evidence>
<accession>A0ABR9ML68</accession>
<sequence length="99" mass="10709">MLAAVAHRHPPPRAQLPAALTERERELLAEIATGRSNDEISRRLFLSQATTRTYVSRLLTKLGVRDRAQLVHLAYESGLVQPGDGDGSPVTGPAGDALR</sequence>
<feature type="domain" description="HTH luxR-type" evidence="5">
    <location>
        <begin position="13"/>
        <end position="78"/>
    </location>
</feature>
<proteinExistence type="predicted"/>
<dbReference type="PANTHER" id="PTHR44688">
    <property type="entry name" value="DNA-BINDING TRANSCRIPTIONAL ACTIVATOR DEVR_DOSR"/>
    <property type="match status" value="1"/>
</dbReference>
<dbReference type="GO" id="GO:0003677">
    <property type="term" value="F:DNA binding"/>
    <property type="evidence" value="ECO:0007669"/>
    <property type="project" value="UniProtKB-KW"/>
</dbReference>
<evidence type="ECO:0000256" key="2">
    <source>
        <dbReference type="ARBA" id="ARBA00023125"/>
    </source>
</evidence>
<dbReference type="EMBL" id="JADBEK010000001">
    <property type="protein sequence ID" value="MBE1593305.1"/>
    <property type="molecule type" value="Genomic_DNA"/>
</dbReference>
<keyword evidence="7" id="KW-1185">Reference proteome</keyword>
<dbReference type="PRINTS" id="PR00038">
    <property type="entry name" value="HTHLUXR"/>
</dbReference>
<organism evidence="6 7">
    <name type="scientific">Nonomuraea angiospora</name>
    <dbReference type="NCBI Taxonomy" id="46172"/>
    <lineage>
        <taxon>Bacteria</taxon>
        <taxon>Bacillati</taxon>
        <taxon>Actinomycetota</taxon>
        <taxon>Actinomycetes</taxon>
        <taxon>Streptosporangiales</taxon>
        <taxon>Streptosporangiaceae</taxon>
        <taxon>Nonomuraea</taxon>
    </lineage>
</organism>
<dbReference type="SUPFAM" id="SSF46894">
    <property type="entry name" value="C-terminal effector domain of the bipartite response regulators"/>
    <property type="match status" value="1"/>
</dbReference>
<dbReference type="InterPro" id="IPR016032">
    <property type="entry name" value="Sig_transdc_resp-reg_C-effctor"/>
</dbReference>
<evidence type="ECO:0000256" key="1">
    <source>
        <dbReference type="ARBA" id="ARBA00023015"/>
    </source>
</evidence>
<keyword evidence="2 6" id="KW-0238">DNA-binding</keyword>
<dbReference type="InterPro" id="IPR036388">
    <property type="entry name" value="WH-like_DNA-bd_sf"/>
</dbReference>
<evidence type="ECO:0000313" key="6">
    <source>
        <dbReference type="EMBL" id="MBE1593305.1"/>
    </source>
</evidence>
<reference evidence="6 7" key="1">
    <citation type="submission" date="2020-10" db="EMBL/GenBank/DDBJ databases">
        <title>Sequencing the genomes of 1000 actinobacteria strains.</title>
        <authorList>
            <person name="Klenk H.-P."/>
        </authorList>
    </citation>
    <scope>NUCLEOTIDE SEQUENCE [LARGE SCALE GENOMIC DNA]</scope>
    <source>
        <strain evidence="6 7">DSM 43173</strain>
    </source>
</reference>